<reference evidence="2 3" key="1">
    <citation type="submission" date="2023-07" db="EMBL/GenBank/DDBJ databases">
        <title>Genomic Encyclopedia of Type Strains, Phase IV (KMG-IV): sequencing the most valuable type-strain genomes for metagenomic binning, comparative biology and taxonomic classification.</title>
        <authorList>
            <person name="Goeker M."/>
        </authorList>
    </citation>
    <scope>NUCLEOTIDE SEQUENCE [LARGE SCALE GENOMIC DNA]</scope>
    <source>
        <strain evidence="2 3">DSM 23837</strain>
    </source>
</reference>
<name>A0ABT9WQT0_9BACI</name>
<dbReference type="NCBIfam" id="TIGR02830">
    <property type="entry name" value="spore_III_AG"/>
    <property type="match status" value="1"/>
</dbReference>
<dbReference type="RefSeq" id="WP_307227182.1">
    <property type="nucleotide sequence ID" value="NZ_JAUSTT010000004.1"/>
</dbReference>
<dbReference type="EMBL" id="JAUSTT010000004">
    <property type="protein sequence ID" value="MDQ0175140.1"/>
    <property type="molecule type" value="Genomic_DNA"/>
</dbReference>
<feature type="transmembrane region" description="Helical" evidence="1">
    <location>
        <begin position="25"/>
        <end position="46"/>
    </location>
</feature>
<keyword evidence="1" id="KW-0812">Transmembrane</keyword>
<dbReference type="Proteomes" id="UP001223586">
    <property type="component" value="Unassembled WGS sequence"/>
</dbReference>
<comment type="caution">
    <text evidence="2">The sequence shown here is derived from an EMBL/GenBank/DDBJ whole genome shotgun (WGS) entry which is preliminary data.</text>
</comment>
<keyword evidence="1" id="KW-0472">Membrane</keyword>
<accession>A0ABT9WQT0</accession>
<sequence>MADKRNWLHQLKTKLMPNNKKNQKVRYFLILLLVGIMFMLLNDFLLKDQKEEDTAIVSKQIVEQEEIETFREKTDKKWTIQDYEEKFENQLKTALEDITGVGEVTVLVNVEATERKVYESNAVLKNQITSETDKQGGKRTVEDQSKDDQLVIVRDGDKEIPIISETRKPDIKGVLIVAKGAEDIQVKKWIIEAVTRVLDVPSHKVSVVPKK</sequence>
<evidence type="ECO:0000313" key="3">
    <source>
        <dbReference type="Proteomes" id="UP001223586"/>
    </source>
</evidence>
<keyword evidence="3" id="KW-1185">Reference proteome</keyword>
<organism evidence="2 3">
    <name type="scientific">Bacillus chungangensis</name>
    <dbReference type="NCBI Taxonomy" id="587633"/>
    <lineage>
        <taxon>Bacteria</taxon>
        <taxon>Bacillati</taxon>
        <taxon>Bacillota</taxon>
        <taxon>Bacilli</taxon>
        <taxon>Bacillales</taxon>
        <taxon>Bacillaceae</taxon>
        <taxon>Bacillus</taxon>
    </lineage>
</organism>
<proteinExistence type="predicted"/>
<protein>
    <submittedName>
        <fullName evidence="2">Stage III sporulation protein AG</fullName>
    </submittedName>
</protein>
<evidence type="ECO:0000313" key="2">
    <source>
        <dbReference type="EMBL" id="MDQ0175140.1"/>
    </source>
</evidence>
<keyword evidence="1" id="KW-1133">Transmembrane helix</keyword>
<evidence type="ECO:0000256" key="1">
    <source>
        <dbReference type="SAM" id="Phobius"/>
    </source>
</evidence>
<gene>
    <name evidence="2" type="ORF">J2S08_000974</name>
</gene>
<dbReference type="InterPro" id="IPR014195">
    <property type="entry name" value="Spore_III_AG"/>
</dbReference>